<dbReference type="STRING" id="1884261.A0A5C3Q8R4"/>
<feature type="region of interest" description="Disordered" evidence="5">
    <location>
        <begin position="166"/>
        <end position="189"/>
    </location>
</feature>
<feature type="compositionally biased region" description="Polar residues" evidence="5">
    <location>
        <begin position="728"/>
        <end position="742"/>
    </location>
</feature>
<dbReference type="AlphaFoldDB" id="A0A5C3Q8R4"/>
<feature type="compositionally biased region" description="Polar residues" evidence="5">
    <location>
        <begin position="166"/>
        <end position="187"/>
    </location>
</feature>
<sequence>MADSDDPFDPLRGTKKRRLQGACDACRKRKSDRATKRNECTNCISFNILCTQDLGRGRRVKGQNTINGSDYVFRLEHRVKELEKLLPKGATESLDGSSARSASPEITTFKLSSHAYTGFEPLVAAIIEDEDHFFANTDAPTLRQTLVKLVYYLRSLRLGSSHSIINESHSVPNESDVSPEPDSTATRSRTKLVSAGIPHQYKWDMGNSTMLSEQLKSDYQESGPGMELVGVSAEMDPPTVDPVNRRFYGRSSETTMINLAFQLQSEVLGATQLAAQPSFKRAEFWQAIRFAESENDQAAQPVLVFPEPELMYSLIDIYFDEVNRFVPTLHKPTFLRLIAGGVHREDIMFGGLVLAACALGAAAGSDDPRVLEPGAPLPSARGLSYTRQILQIRKAMISPCRLWEIQLLCTLLHVHCAGEGIYTLIGTAIRYMQEMGVHRMNGTSSTSVEGELWRRAFWTLVCMDRISAGMLGRPCCVQDEDFDLEWPRECDDEYWEDPINPWRQPSSKPSSVQFFTQFIKLCAIQGNTQRTIYANKKPRIFRNLKDEEWQRRVILELDSELNQFQAELPSHMRWDAKSTDPTTLEEAGPLHVYFHFVRIQIHRPFVLKQMNKATSLPLLISTNAAHSICDALHVLNQAGVVVNPVFQAAANGAGVMVLLNMWSCVRYRDPVDWTREKAFVDRLMDYMKFAESRWVIAGRVRDILNGLQWTPTGKIAVDHSLHRDPISTTSSFASSTQPIGITQRSISRSQFQQQGSHYSSSSSRGGSFQQTGSSSFAGGSGHASSGAGASEYRREIVPAASPSASSSSSSAQTRPSSSPMFDHRHLAPLHFSQPAYFVEQLPKTDVLPSTFGGLDEQESRYGYAANTRGWDLGAYNLVYPEYNQYSQNQGQVVEETHHQHRQYQHHQQQCRQQPPEQVSGNYYDDGGGQQGCYLGSSYEGYM</sequence>
<evidence type="ECO:0000313" key="8">
    <source>
        <dbReference type="EMBL" id="TFK97459.1"/>
    </source>
</evidence>
<keyword evidence="4" id="KW-0539">Nucleus</keyword>
<dbReference type="CDD" id="cd12148">
    <property type="entry name" value="fungal_TF_MHR"/>
    <property type="match status" value="1"/>
</dbReference>
<dbReference type="SUPFAM" id="SSF57701">
    <property type="entry name" value="Zn2/Cys6 DNA-binding domain"/>
    <property type="match status" value="1"/>
</dbReference>
<feature type="domain" description="Xylanolytic transcriptional activator regulatory" evidence="7">
    <location>
        <begin position="421"/>
        <end position="493"/>
    </location>
</feature>
<dbReference type="PANTHER" id="PTHR46910">
    <property type="entry name" value="TRANSCRIPTION FACTOR PDR1"/>
    <property type="match status" value="1"/>
</dbReference>
<dbReference type="Gene3D" id="4.10.240.10">
    <property type="entry name" value="Zn(2)-C6 fungal-type DNA-binding domain"/>
    <property type="match status" value="1"/>
</dbReference>
<proteinExistence type="predicted"/>
<feature type="compositionally biased region" description="Low complexity" evidence="5">
    <location>
        <begin position="798"/>
        <end position="819"/>
    </location>
</feature>
<evidence type="ECO:0000259" key="6">
    <source>
        <dbReference type="SMART" id="SM00066"/>
    </source>
</evidence>
<dbReference type="SMART" id="SM00066">
    <property type="entry name" value="GAL4"/>
    <property type="match status" value="1"/>
</dbReference>
<evidence type="ECO:0000313" key="9">
    <source>
        <dbReference type="Proteomes" id="UP000305067"/>
    </source>
</evidence>
<gene>
    <name evidence="8" type="ORF">BDV98DRAFT_574507</name>
</gene>
<dbReference type="Proteomes" id="UP000305067">
    <property type="component" value="Unassembled WGS sequence"/>
</dbReference>
<keyword evidence="2" id="KW-0479">Metal-binding</keyword>
<name>A0A5C3Q8R4_9AGAR</name>
<evidence type="ECO:0000256" key="4">
    <source>
        <dbReference type="ARBA" id="ARBA00023242"/>
    </source>
</evidence>
<dbReference type="SMART" id="SM00906">
    <property type="entry name" value="Fungal_trans"/>
    <property type="match status" value="1"/>
</dbReference>
<dbReference type="CDD" id="cd00067">
    <property type="entry name" value="GAL4"/>
    <property type="match status" value="1"/>
</dbReference>
<comment type="subcellular location">
    <subcellularLocation>
        <location evidence="1">Nucleus</location>
    </subcellularLocation>
</comment>
<feature type="compositionally biased region" description="Low complexity" evidence="5">
    <location>
        <begin position="743"/>
        <end position="790"/>
    </location>
</feature>
<feature type="region of interest" description="Disordered" evidence="5">
    <location>
        <begin position="728"/>
        <end position="823"/>
    </location>
</feature>
<protein>
    <submittedName>
        <fullName evidence="8">Fungal-specific transcription factor domain-containing protein</fullName>
    </submittedName>
</protein>
<evidence type="ECO:0000256" key="3">
    <source>
        <dbReference type="ARBA" id="ARBA00023125"/>
    </source>
</evidence>
<keyword evidence="3" id="KW-0238">DNA-binding</keyword>
<dbReference type="GO" id="GO:0006351">
    <property type="term" value="P:DNA-templated transcription"/>
    <property type="evidence" value="ECO:0007669"/>
    <property type="project" value="InterPro"/>
</dbReference>
<dbReference type="OrthoDB" id="4456959at2759"/>
<evidence type="ECO:0000256" key="1">
    <source>
        <dbReference type="ARBA" id="ARBA00004123"/>
    </source>
</evidence>
<keyword evidence="9" id="KW-1185">Reference proteome</keyword>
<evidence type="ECO:0000256" key="5">
    <source>
        <dbReference type="SAM" id="MobiDB-lite"/>
    </source>
</evidence>
<reference evidence="8 9" key="1">
    <citation type="journal article" date="2019" name="Nat. Ecol. Evol.">
        <title>Megaphylogeny resolves global patterns of mushroom evolution.</title>
        <authorList>
            <person name="Varga T."/>
            <person name="Krizsan K."/>
            <person name="Foldi C."/>
            <person name="Dima B."/>
            <person name="Sanchez-Garcia M."/>
            <person name="Sanchez-Ramirez S."/>
            <person name="Szollosi G.J."/>
            <person name="Szarkandi J.G."/>
            <person name="Papp V."/>
            <person name="Albert L."/>
            <person name="Andreopoulos W."/>
            <person name="Angelini C."/>
            <person name="Antonin V."/>
            <person name="Barry K.W."/>
            <person name="Bougher N.L."/>
            <person name="Buchanan P."/>
            <person name="Buyck B."/>
            <person name="Bense V."/>
            <person name="Catcheside P."/>
            <person name="Chovatia M."/>
            <person name="Cooper J."/>
            <person name="Damon W."/>
            <person name="Desjardin D."/>
            <person name="Finy P."/>
            <person name="Geml J."/>
            <person name="Haridas S."/>
            <person name="Hughes K."/>
            <person name="Justo A."/>
            <person name="Karasinski D."/>
            <person name="Kautmanova I."/>
            <person name="Kiss B."/>
            <person name="Kocsube S."/>
            <person name="Kotiranta H."/>
            <person name="LaButti K.M."/>
            <person name="Lechner B.E."/>
            <person name="Liimatainen K."/>
            <person name="Lipzen A."/>
            <person name="Lukacs Z."/>
            <person name="Mihaltcheva S."/>
            <person name="Morgado L.N."/>
            <person name="Niskanen T."/>
            <person name="Noordeloos M.E."/>
            <person name="Ohm R.A."/>
            <person name="Ortiz-Santana B."/>
            <person name="Ovrebo C."/>
            <person name="Racz N."/>
            <person name="Riley R."/>
            <person name="Savchenko A."/>
            <person name="Shiryaev A."/>
            <person name="Soop K."/>
            <person name="Spirin V."/>
            <person name="Szebenyi C."/>
            <person name="Tomsovsky M."/>
            <person name="Tulloss R.E."/>
            <person name="Uehling J."/>
            <person name="Grigoriev I.V."/>
            <person name="Vagvolgyi C."/>
            <person name="Papp T."/>
            <person name="Martin F.M."/>
            <person name="Miettinen O."/>
            <person name="Hibbett D.S."/>
            <person name="Nagy L.G."/>
        </authorList>
    </citation>
    <scope>NUCLEOTIDE SEQUENCE [LARGE SCALE GENOMIC DNA]</scope>
    <source>
        <strain evidence="8 9">CBS 309.79</strain>
    </source>
</reference>
<dbReference type="InterPro" id="IPR001138">
    <property type="entry name" value="Zn2Cys6_DnaBD"/>
</dbReference>
<dbReference type="GO" id="GO:0003677">
    <property type="term" value="F:DNA binding"/>
    <property type="evidence" value="ECO:0007669"/>
    <property type="project" value="UniProtKB-KW"/>
</dbReference>
<feature type="domain" description="Zn(2)-C6 fungal-type" evidence="6">
    <location>
        <begin position="17"/>
        <end position="61"/>
    </location>
</feature>
<dbReference type="InterPro" id="IPR050987">
    <property type="entry name" value="AtrR-like"/>
</dbReference>
<dbReference type="InterPro" id="IPR036864">
    <property type="entry name" value="Zn2-C6_fun-type_DNA-bd_sf"/>
</dbReference>
<dbReference type="EMBL" id="ML178847">
    <property type="protein sequence ID" value="TFK97459.1"/>
    <property type="molecule type" value="Genomic_DNA"/>
</dbReference>
<dbReference type="Pfam" id="PF04082">
    <property type="entry name" value="Fungal_trans"/>
    <property type="match status" value="1"/>
</dbReference>
<organism evidence="8 9">
    <name type="scientific">Pterulicium gracile</name>
    <dbReference type="NCBI Taxonomy" id="1884261"/>
    <lineage>
        <taxon>Eukaryota</taxon>
        <taxon>Fungi</taxon>
        <taxon>Dikarya</taxon>
        <taxon>Basidiomycota</taxon>
        <taxon>Agaricomycotina</taxon>
        <taxon>Agaricomycetes</taxon>
        <taxon>Agaricomycetidae</taxon>
        <taxon>Agaricales</taxon>
        <taxon>Pleurotineae</taxon>
        <taxon>Pterulaceae</taxon>
        <taxon>Pterulicium</taxon>
    </lineage>
</organism>
<dbReference type="InterPro" id="IPR007219">
    <property type="entry name" value="XnlR_reg_dom"/>
</dbReference>
<dbReference type="GO" id="GO:0005634">
    <property type="term" value="C:nucleus"/>
    <property type="evidence" value="ECO:0007669"/>
    <property type="project" value="UniProtKB-SubCell"/>
</dbReference>
<dbReference type="PANTHER" id="PTHR46910:SF3">
    <property type="entry name" value="HALOTOLERANCE PROTEIN 9-RELATED"/>
    <property type="match status" value="1"/>
</dbReference>
<dbReference type="GO" id="GO:0000981">
    <property type="term" value="F:DNA-binding transcription factor activity, RNA polymerase II-specific"/>
    <property type="evidence" value="ECO:0007669"/>
    <property type="project" value="InterPro"/>
</dbReference>
<evidence type="ECO:0000259" key="7">
    <source>
        <dbReference type="SMART" id="SM00906"/>
    </source>
</evidence>
<accession>A0A5C3Q8R4</accession>
<evidence type="ECO:0000256" key="2">
    <source>
        <dbReference type="ARBA" id="ARBA00022723"/>
    </source>
</evidence>
<dbReference type="GO" id="GO:0008270">
    <property type="term" value="F:zinc ion binding"/>
    <property type="evidence" value="ECO:0007669"/>
    <property type="project" value="InterPro"/>
</dbReference>